<dbReference type="Proteomes" id="UP000036834">
    <property type="component" value="Unassembled WGS sequence"/>
</dbReference>
<reference evidence="8" key="1">
    <citation type="submission" date="2015-07" db="EMBL/GenBank/DDBJ databases">
        <title>Genome sequencing project for genomic taxonomy and phylogenomics of Bacillus-like bacteria.</title>
        <authorList>
            <person name="Liu B."/>
            <person name="Wang J."/>
            <person name="Zhu Y."/>
            <person name="Liu G."/>
            <person name="Chen Q."/>
            <person name="Chen Z."/>
            <person name="Lan J."/>
            <person name="Che J."/>
            <person name="Ge C."/>
            <person name="Shi H."/>
            <person name="Pan Z."/>
            <person name="Liu X."/>
        </authorList>
    </citation>
    <scope>NUCLEOTIDE SEQUENCE [LARGE SCALE GENOMIC DNA]</scope>
    <source>
        <strain evidence="8">DSM 9887</strain>
    </source>
</reference>
<evidence type="ECO:0000313" key="6">
    <source>
        <dbReference type="EMBL" id="GED71303.1"/>
    </source>
</evidence>
<dbReference type="PROSITE" id="PS51077">
    <property type="entry name" value="HTH_ICLR"/>
    <property type="match status" value="1"/>
</dbReference>
<dbReference type="SMART" id="SM00346">
    <property type="entry name" value="HTH_ICLR"/>
    <property type="match status" value="1"/>
</dbReference>
<dbReference type="EMBL" id="BJON01000020">
    <property type="protein sequence ID" value="GED71303.1"/>
    <property type="molecule type" value="Genomic_DNA"/>
</dbReference>
<dbReference type="GO" id="GO:0045892">
    <property type="term" value="P:negative regulation of DNA-templated transcription"/>
    <property type="evidence" value="ECO:0007669"/>
    <property type="project" value="TreeGrafter"/>
</dbReference>
<evidence type="ECO:0000313" key="9">
    <source>
        <dbReference type="Proteomes" id="UP000319578"/>
    </source>
</evidence>
<dbReference type="PANTHER" id="PTHR30136:SF24">
    <property type="entry name" value="HTH-TYPE TRANSCRIPTIONAL REPRESSOR ALLR"/>
    <property type="match status" value="1"/>
</dbReference>
<evidence type="ECO:0000256" key="2">
    <source>
        <dbReference type="ARBA" id="ARBA00023125"/>
    </source>
</evidence>
<dbReference type="PROSITE" id="PS51078">
    <property type="entry name" value="ICLR_ED"/>
    <property type="match status" value="1"/>
</dbReference>
<evidence type="ECO:0000313" key="8">
    <source>
        <dbReference type="Proteomes" id="UP000036834"/>
    </source>
</evidence>
<dbReference type="SUPFAM" id="SSF46785">
    <property type="entry name" value="Winged helix' DNA-binding domain"/>
    <property type="match status" value="1"/>
</dbReference>
<dbReference type="STRING" id="54915.ADS79_27435"/>
<dbReference type="OrthoDB" id="9791752at2"/>
<dbReference type="PANTHER" id="PTHR30136">
    <property type="entry name" value="HELIX-TURN-HELIX TRANSCRIPTIONAL REGULATOR, ICLR FAMILY"/>
    <property type="match status" value="1"/>
</dbReference>
<keyword evidence="3" id="KW-0804">Transcription</keyword>
<dbReference type="GO" id="GO:0003677">
    <property type="term" value="F:DNA binding"/>
    <property type="evidence" value="ECO:0007669"/>
    <property type="project" value="UniProtKB-KW"/>
</dbReference>
<protein>
    <submittedName>
        <fullName evidence="6">IclR family transcriptional regulator</fullName>
    </submittedName>
</protein>
<dbReference type="Gene3D" id="1.10.10.10">
    <property type="entry name" value="Winged helix-like DNA-binding domain superfamily/Winged helix DNA-binding domain"/>
    <property type="match status" value="1"/>
</dbReference>
<feature type="domain" description="HTH iclR-type" evidence="4">
    <location>
        <begin position="8"/>
        <end position="70"/>
    </location>
</feature>
<proteinExistence type="predicted"/>
<sequence>MMDVTSKVRAVDRAFDIIESFTFKEPELTLLEISQRTGLALATTHRSIQTMIKRGYIEQDPISGKLRLGMQFVKLGGIVIQRIDLTRIAAPFLQELSKKTEQNVNMSIYDKGEALCIVNIESFHNFQYGIKVGQRLPIYAGALSKVILAHLPNQELITLLSNKLESFTPLTISQEMRLREEVEEIQKRGYARSSGELALGVAALAAPIYNYENKMVAGIAISGPEHYFADEKVNNFVVELLETATKISKELGFNQVI</sequence>
<accession>A0A0K9YLR4</accession>
<dbReference type="AlphaFoldDB" id="A0A0K9YLR4"/>
<organism evidence="7 8">
    <name type="scientific">Brevibacillus reuszeri</name>
    <dbReference type="NCBI Taxonomy" id="54915"/>
    <lineage>
        <taxon>Bacteria</taxon>
        <taxon>Bacillati</taxon>
        <taxon>Bacillota</taxon>
        <taxon>Bacilli</taxon>
        <taxon>Bacillales</taxon>
        <taxon>Paenibacillaceae</taxon>
        <taxon>Brevibacillus</taxon>
    </lineage>
</organism>
<evidence type="ECO:0000256" key="3">
    <source>
        <dbReference type="ARBA" id="ARBA00023163"/>
    </source>
</evidence>
<evidence type="ECO:0000313" key="7">
    <source>
        <dbReference type="EMBL" id="KNB69597.1"/>
    </source>
</evidence>
<keyword evidence="9" id="KW-1185">Reference proteome</keyword>
<dbReference type="InterPro" id="IPR036390">
    <property type="entry name" value="WH_DNA-bd_sf"/>
</dbReference>
<dbReference type="Pfam" id="PF01614">
    <property type="entry name" value="IclR_C"/>
    <property type="match status" value="1"/>
</dbReference>
<evidence type="ECO:0000259" key="4">
    <source>
        <dbReference type="PROSITE" id="PS51077"/>
    </source>
</evidence>
<dbReference type="Pfam" id="PF09339">
    <property type="entry name" value="HTH_IclR"/>
    <property type="match status" value="1"/>
</dbReference>
<dbReference type="InterPro" id="IPR029016">
    <property type="entry name" value="GAF-like_dom_sf"/>
</dbReference>
<dbReference type="Proteomes" id="UP000319578">
    <property type="component" value="Unassembled WGS sequence"/>
</dbReference>
<dbReference type="InterPro" id="IPR050707">
    <property type="entry name" value="HTH_MetabolicPath_Reg"/>
</dbReference>
<evidence type="ECO:0000256" key="1">
    <source>
        <dbReference type="ARBA" id="ARBA00023015"/>
    </source>
</evidence>
<feature type="domain" description="IclR-ED" evidence="5">
    <location>
        <begin position="71"/>
        <end position="253"/>
    </location>
</feature>
<dbReference type="SUPFAM" id="SSF55781">
    <property type="entry name" value="GAF domain-like"/>
    <property type="match status" value="1"/>
</dbReference>
<dbReference type="InterPro" id="IPR036388">
    <property type="entry name" value="WH-like_DNA-bd_sf"/>
</dbReference>
<reference evidence="6 9" key="3">
    <citation type="submission" date="2019-06" db="EMBL/GenBank/DDBJ databases">
        <title>Whole genome shotgun sequence of Brevibacillus reuszeri NBRC 15719.</title>
        <authorList>
            <person name="Hosoyama A."/>
            <person name="Uohara A."/>
            <person name="Ohji S."/>
            <person name="Ichikawa N."/>
        </authorList>
    </citation>
    <scope>NUCLEOTIDE SEQUENCE [LARGE SCALE GENOMIC DNA]</scope>
    <source>
        <strain evidence="6 9">NBRC 15719</strain>
    </source>
</reference>
<name>A0A0K9YLR4_9BACL</name>
<dbReference type="PATRIC" id="fig|54915.3.peg.4674"/>
<reference evidence="7" key="2">
    <citation type="submission" date="2015-07" db="EMBL/GenBank/DDBJ databases">
        <title>MeaNS - Measles Nucleotide Surveillance Program.</title>
        <authorList>
            <person name="Tran T."/>
            <person name="Druce J."/>
        </authorList>
    </citation>
    <scope>NUCLEOTIDE SEQUENCE</scope>
    <source>
        <strain evidence="7">DSM 9887</strain>
    </source>
</reference>
<keyword evidence="2" id="KW-0238">DNA-binding</keyword>
<dbReference type="GO" id="GO:0003700">
    <property type="term" value="F:DNA-binding transcription factor activity"/>
    <property type="evidence" value="ECO:0007669"/>
    <property type="project" value="TreeGrafter"/>
</dbReference>
<comment type="caution">
    <text evidence="7">The sequence shown here is derived from an EMBL/GenBank/DDBJ whole genome shotgun (WGS) entry which is preliminary data.</text>
</comment>
<gene>
    <name evidence="7" type="ORF">ADS79_27435</name>
    <name evidence="6" type="ORF">BRE01_50050</name>
</gene>
<dbReference type="Gene3D" id="3.30.450.40">
    <property type="match status" value="1"/>
</dbReference>
<keyword evidence="1" id="KW-0805">Transcription regulation</keyword>
<dbReference type="EMBL" id="LGIQ01000011">
    <property type="protein sequence ID" value="KNB69597.1"/>
    <property type="molecule type" value="Genomic_DNA"/>
</dbReference>
<dbReference type="InterPro" id="IPR014757">
    <property type="entry name" value="Tscrpt_reg_IclR_C"/>
</dbReference>
<evidence type="ECO:0000259" key="5">
    <source>
        <dbReference type="PROSITE" id="PS51078"/>
    </source>
</evidence>
<dbReference type="InterPro" id="IPR005471">
    <property type="entry name" value="Tscrpt_reg_IclR_N"/>
</dbReference>